<organism evidence="2 3">
    <name type="scientific">Lachnoanaerobaculum saburreum</name>
    <dbReference type="NCBI Taxonomy" id="467210"/>
    <lineage>
        <taxon>Bacteria</taxon>
        <taxon>Bacillati</taxon>
        <taxon>Bacillota</taxon>
        <taxon>Clostridia</taxon>
        <taxon>Lachnospirales</taxon>
        <taxon>Lachnospiraceae</taxon>
        <taxon>Lachnoanaerobaculum</taxon>
    </lineage>
</organism>
<dbReference type="OrthoDB" id="2057617at2"/>
<reference evidence="3" key="1">
    <citation type="submission" date="2016-01" db="EMBL/GenBank/DDBJ databases">
        <authorList>
            <person name="Mitreva M."/>
            <person name="Pepin K.H."/>
            <person name="Mihindukulasuriya K.A."/>
            <person name="Fulton R."/>
            <person name="Fronick C."/>
            <person name="O'Laughlin M."/>
            <person name="Miner T."/>
            <person name="Herter B."/>
            <person name="Rosa B.A."/>
            <person name="Cordes M."/>
            <person name="Tomlinson C."/>
            <person name="Wollam A."/>
            <person name="Palsikar V.B."/>
            <person name="Mardis E.R."/>
            <person name="Wilson R.K."/>
        </authorList>
    </citation>
    <scope>NUCLEOTIDE SEQUENCE [LARGE SCALE GENOMIC DNA]</scope>
    <source>
        <strain evidence="3">DNF00896</strain>
    </source>
</reference>
<dbReference type="RefSeq" id="WP_060930924.1">
    <property type="nucleotide sequence ID" value="NZ_KQ959799.1"/>
</dbReference>
<protein>
    <submittedName>
        <fullName evidence="2">Uncharacterized protein</fullName>
    </submittedName>
</protein>
<dbReference type="Proteomes" id="UP000070394">
    <property type="component" value="Unassembled WGS sequence"/>
</dbReference>
<proteinExistence type="predicted"/>
<evidence type="ECO:0000313" key="3">
    <source>
        <dbReference type="Proteomes" id="UP000070394"/>
    </source>
</evidence>
<comment type="caution">
    <text evidence="2">The sequence shown here is derived from an EMBL/GenBank/DDBJ whole genome shotgun (WGS) entry which is preliminary data.</text>
</comment>
<dbReference type="PATRIC" id="fig|467210.3.peg.1050"/>
<sequence>MGVYKNRRLNIFILVFSLVILAIFILLYFEYSAEKREEKAMRYYYEIIPVIKLSHILGTDIECNDEKGNKWIIKADGNMENIVYEYTLDYIHGKIISLVRYRIIENKNTNRYIKNFNANMRNIRISGIDGVGNAIYPKTISEGERLDSFTECKDLNDLIEYMKKINKDGGYYIDELDTIGLDGSSFEGKITYDTGKGYEKVITEYGSITLNQLLKNDYSIDDY</sequence>
<dbReference type="EMBL" id="LSDA01000039">
    <property type="protein sequence ID" value="KXB59084.1"/>
    <property type="molecule type" value="Genomic_DNA"/>
</dbReference>
<evidence type="ECO:0000313" key="2">
    <source>
        <dbReference type="EMBL" id="KXB59084.1"/>
    </source>
</evidence>
<feature type="transmembrane region" description="Helical" evidence="1">
    <location>
        <begin position="9"/>
        <end position="29"/>
    </location>
</feature>
<keyword evidence="1" id="KW-0472">Membrane</keyword>
<keyword evidence="1" id="KW-1133">Transmembrane helix</keyword>
<keyword evidence="3" id="KW-1185">Reference proteome</keyword>
<gene>
    <name evidence="2" type="ORF">HMPREF1866_01061</name>
</gene>
<keyword evidence="1" id="KW-0812">Transmembrane</keyword>
<dbReference type="AlphaFoldDB" id="A0A133ZUH0"/>
<accession>A0A133ZUH0</accession>
<name>A0A133ZUH0_9FIRM</name>
<evidence type="ECO:0000256" key="1">
    <source>
        <dbReference type="SAM" id="Phobius"/>
    </source>
</evidence>